<dbReference type="Gene3D" id="2.40.170.20">
    <property type="entry name" value="TonB-dependent receptor, beta-barrel domain"/>
    <property type="match status" value="1"/>
</dbReference>
<sequence>MKKQIFNLSKGVLSVLLWTLSLCLYAQGITVRGVVTDTQGEPLVGVTVQVEGTSTGTVTDMDGNFVLQNVPSNATLEVSYVGMTTQVVSLNGRTSVRITLDEDAELLEEVVVIGYQTIRKADLTGSVSVFNPDEMKNTIVTGTVGDALGTLPGVTVRTAGAPGREGKVEIRGTGTFGNSTPLYVVDGVVSGANRDFNFNDIESIQVLKDASAAAIYGSRAGNGVIIITTKQGKEGKMKIDVSSRATMQWLPRYNLTNRDQWIELNDLAFANAGRQPANHFDGNTDWQEEVFKTGIVQDHNISFSGGNSGSRYFISGNYQHNSGTTIGTQSERFTLRSNTSATRDFGDNVTFRIGENITLSHFAVDELNTNPIVDVYRMLPTIPVYDENNAARGGYGYGDGSRDVTFGTNPFAKEDFEDTKNSNLRVRGNLFTELELLKALKYRFNLGFDFSNDRHSYLRKEGYWTYNQPYDPSSLNKNQAQYQGLVFDNTLEYNKKIGKHDISAVLGTSYFTSTYEQIWGTKNDVLMTSDGRYFDTLDAALSNPKTGNYRDLQKLFSVFGRVNYNYDERYLLSFTMRRDESSKFSPDNRVGYFPSVSAGWRISNEDFFESSWIDDLKIRANYGVLGNSNIGVWDWVSFITTFPQAVFGTGQNVHTGMTQIRLANNDLKWERLTQLNVGFDAMLLNNRLNLAVDYFLKETKDVLAPMQILMVTGNNGGNPYVNAVTLQNTGVELSATWRDRINSDFGYSINVNGSFLKNKITEIAYNLKQFTQWDTKSLPGEPIGEWYLIKTDGLFRTQEEVYVHTNSEGKIIQPDAKPGDVKYIDYNDDGIITDDDRQHCGSTIPKFELGMNLGFEYKNFDLQIQMGGAFGHKSFNGPRSAFDRFDDNSNYRVSYDPWTPENPNAKDPRPIYADSRNVRGNQDRWLENGSYLKVKQMALGYNLPKSMLGSTFSNIRVYVNAQNLITFTSYTGLDPEFLNTNIWDRSYDGGYFPNPYGVTFGAQISF</sequence>
<evidence type="ECO:0000256" key="1">
    <source>
        <dbReference type="ARBA" id="ARBA00004571"/>
    </source>
</evidence>
<evidence type="ECO:0000256" key="5">
    <source>
        <dbReference type="ARBA" id="ARBA00023077"/>
    </source>
</evidence>
<comment type="similarity">
    <text evidence="8 9">Belongs to the TonB-dependent receptor family.</text>
</comment>
<evidence type="ECO:0000259" key="11">
    <source>
        <dbReference type="Pfam" id="PF07715"/>
    </source>
</evidence>
<dbReference type="FunFam" id="2.60.40.1120:FF:000003">
    <property type="entry name" value="Outer membrane protein Omp121"/>
    <property type="match status" value="1"/>
</dbReference>
<dbReference type="RefSeq" id="WP_076929599.1">
    <property type="nucleotide sequence ID" value="NZ_LT605205.1"/>
</dbReference>
<keyword evidence="6 8" id="KW-0472">Membrane</keyword>
<comment type="subcellular location">
    <subcellularLocation>
        <location evidence="1 8">Cell outer membrane</location>
        <topology evidence="1 8">Multi-pass membrane protein</topology>
    </subcellularLocation>
</comment>
<evidence type="ECO:0000256" key="7">
    <source>
        <dbReference type="ARBA" id="ARBA00023237"/>
    </source>
</evidence>
<dbReference type="InterPro" id="IPR023996">
    <property type="entry name" value="TonB-dep_OMP_SusC/RagA"/>
</dbReference>
<dbReference type="InterPro" id="IPR008969">
    <property type="entry name" value="CarboxyPept-like_regulatory"/>
</dbReference>
<keyword evidence="7 8" id="KW-0998">Cell outer membrane</keyword>
<feature type="domain" description="TonB-dependent receptor-like beta-barrel" evidence="10">
    <location>
        <begin position="386"/>
        <end position="964"/>
    </location>
</feature>
<evidence type="ECO:0000256" key="8">
    <source>
        <dbReference type="PROSITE-ProRule" id="PRU01360"/>
    </source>
</evidence>
<keyword evidence="2 8" id="KW-0813">Transport</keyword>
<dbReference type="Gene3D" id="2.170.130.10">
    <property type="entry name" value="TonB-dependent receptor, plug domain"/>
    <property type="match status" value="1"/>
</dbReference>
<dbReference type="Pfam" id="PF07715">
    <property type="entry name" value="Plug"/>
    <property type="match status" value="1"/>
</dbReference>
<reference evidence="12 13" key="1">
    <citation type="submission" date="2016-08" db="EMBL/GenBank/DDBJ databases">
        <authorList>
            <person name="Seilhamer J.J."/>
        </authorList>
    </citation>
    <scope>NUCLEOTIDE SEQUENCE [LARGE SCALE GENOMIC DNA]</scope>
    <source>
        <strain evidence="12">M3/6</strain>
    </source>
</reference>
<evidence type="ECO:0000313" key="13">
    <source>
        <dbReference type="Proteomes" id="UP000187464"/>
    </source>
</evidence>
<dbReference type="STRING" id="1642647.PSM36_1153"/>
<dbReference type="NCBIfam" id="TIGR04057">
    <property type="entry name" value="SusC_RagA_signa"/>
    <property type="match status" value="1"/>
</dbReference>
<dbReference type="SUPFAM" id="SSF56935">
    <property type="entry name" value="Porins"/>
    <property type="match status" value="1"/>
</dbReference>
<keyword evidence="13" id="KW-1185">Reference proteome</keyword>
<evidence type="ECO:0000256" key="2">
    <source>
        <dbReference type="ARBA" id="ARBA00022448"/>
    </source>
</evidence>
<feature type="domain" description="TonB-dependent receptor plug" evidence="11">
    <location>
        <begin position="120"/>
        <end position="224"/>
    </location>
</feature>
<dbReference type="EMBL" id="LT605205">
    <property type="protein sequence ID" value="SCD19978.1"/>
    <property type="molecule type" value="Genomic_DNA"/>
</dbReference>
<protein>
    <submittedName>
        <fullName evidence="12">SusC/RagA family</fullName>
    </submittedName>
</protein>
<evidence type="ECO:0000313" key="12">
    <source>
        <dbReference type="EMBL" id="SCD19978.1"/>
    </source>
</evidence>
<dbReference type="Pfam" id="PF13715">
    <property type="entry name" value="CarbopepD_reg_2"/>
    <property type="match status" value="1"/>
</dbReference>
<organism evidence="12 13">
    <name type="scientific">Proteiniphilum saccharofermentans</name>
    <dbReference type="NCBI Taxonomy" id="1642647"/>
    <lineage>
        <taxon>Bacteria</taxon>
        <taxon>Pseudomonadati</taxon>
        <taxon>Bacteroidota</taxon>
        <taxon>Bacteroidia</taxon>
        <taxon>Bacteroidales</taxon>
        <taxon>Dysgonomonadaceae</taxon>
        <taxon>Proteiniphilum</taxon>
    </lineage>
</organism>
<dbReference type="InterPro" id="IPR012910">
    <property type="entry name" value="Plug_dom"/>
</dbReference>
<keyword evidence="4 8" id="KW-0812">Transmembrane</keyword>
<keyword evidence="5 9" id="KW-0798">TonB box</keyword>
<dbReference type="Proteomes" id="UP000187464">
    <property type="component" value="Chromosome I"/>
</dbReference>
<dbReference type="PROSITE" id="PS52016">
    <property type="entry name" value="TONB_DEPENDENT_REC_3"/>
    <property type="match status" value="1"/>
</dbReference>
<dbReference type="InterPro" id="IPR023997">
    <property type="entry name" value="TonB-dep_OMP_SusC/RagA_CS"/>
</dbReference>
<name>A0A1R3T3W4_9BACT</name>
<dbReference type="InterPro" id="IPR036942">
    <property type="entry name" value="Beta-barrel_TonB_sf"/>
</dbReference>
<accession>A0A1R3T3W4</accession>
<evidence type="ECO:0000256" key="6">
    <source>
        <dbReference type="ARBA" id="ARBA00023136"/>
    </source>
</evidence>
<keyword evidence="3 8" id="KW-1134">Transmembrane beta strand</keyword>
<dbReference type="InterPro" id="IPR039426">
    <property type="entry name" value="TonB-dep_rcpt-like"/>
</dbReference>
<dbReference type="AlphaFoldDB" id="A0A1R3T3W4"/>
<evidence type="ECO:0000259" key="10">
    <source>
        <dbReference type="Pfam" id="PF00593"/>
    </source>
</evidence>
<dbReference type="InterPro" id="IPR037066">
    <property type="entry name" value="Plug_dom_sf"/>
</dbReference>
<dbReference type="NCBIfam" id="TIGR04056">
    <property type="entry name" value="OMP_RagA_SusC"/>
    <property type="match status" value="1"/>
</dbReference>
<evidence type="ECO:0000256" key="9">
    <source>
        <dbReference type="RuleBase" id="RU003357"/>
    </source>
</evidence>
<evidence type="ECO:0000256" key="4">
    <source>
        <dbReference type="ARBA" id="ARBA00022692"/>
    </source>
</evidence>
<dbReference type="SUPFAM" id="SSF49464">
    <property type="entry name" value="Carboxypeptidase regulatory domain-like"/>
    <property type="match status" value="1"/>
</dbReference>
<dbReference type="Pfam" id="PF00593">
    <property type="entry name" value="TonB_dep_Rec_b-barrel"/>
    <property type="match status" value="1"/>
</dbReference>
<gene>
    <name evidence="12" type="ORF">PSM36_1153</name>
</gene>
<evidence type="ECO:0000256" key="3">
    <source>
        <dbReference type="ARBA" id="ARBA00022452"/>
    </source>
</evidence>
<dbReference type="InterPro" id="IPR000531">
    <property type="entry name" value="Beta-barrel_TonB"/>
</dbReference>
<proteinExistence type="inferred from homology"/>
<dbReference type="KEGG" id="psac:PSM36_1153"/>
<dbReference type="GO" id="GO:0009279">
    <property type="term" value="C:cell outer membrane"/>
    <property type="evidence" value="ECO:0007669"/>
    <property type="project" value="UniProtKB-SubCell"/>
</dbReference>
<dbReference type="Gene3D" id="2.60.40.1120">
    <property type="entry name" value="Carboxypeptidase-like, regulatory domain"/>
    <property type="match status" value="1"/>
</dbReference>